<evidence type="ECO:0000313" key="2">
    <source>
        <dbReference type="Proteomes" id="UP000887540"/>
    </source>
</evidence>
<sequence length="311" mass="35577">MGSSTPLAERLTAGITYSIFALVGLFINLLVVFSLYKNHKVFSKFPFYTLAKHLLFASIGQIIFCQFIVAIPISFTGKSIYGESTFLIILSRVYTFLFTGLRLYIVCSSVWVISTSWVIITTAIGCPKVFLHDGFYFTYRCDENLSTFGAVFMSISKYMGYTIPAIMLIIYCLVLWKVRKTTKNDTNILIQSLFICVPFEMETILFTFLPKLQPDVNKFWLTLFSNLILIFSATTTSLILLLFNPVIKQTVMNIFTCSQKSSNDDSDMPTNYRVYDVSDDYGRHARENRLPHKLKQKASRWLSSRICCHSS</sequence>
<dbReference type="CDD" id="cd00637">
    <property type="entry name" value="7tm_classA_rhodopsin-like"/>
    <property type="match status" value="1"/>
</dbReference>
<dbReference type="AlphaFoldDB" id="A0A914E833"/>
<dbReference type="Gene3D" id="1.20.1070.10">
    <property type="entry name" value="Rhodopsin 7-helix transmembrane proteins"/>
    <property type="match status" value="1"/>
</dbReference>
<dbReference type="PANTHER" id="PTHR22718">
    <property type="entry name" value="SERPENTINE RECEPTOR, CLASS X"/>
    <property type="match status" value="1"/>
</dbReference>
<dbReference type="PANTHER" id="PTHR22718:SF25">
    <property type="entry name" value="G-PROTEIN COUPLED RECEPTORS FAMILY 1 PROFILE DOMAIN-CONTAINING PROTEIN"/>
    <property type="match status" value="1"/>
</dbReference>
<keyword evidence="1" id="KW-0472">Membrane</keyword>
<keyword evidence="2" id="KW-1185">Reference proteome</keyword>
<feature type="transmembrane region" description="Helical" evidence="1">
    <location>
        <begin position="85"/>
        <end position="105"/>
    </location>
</feature>
<feature type="transmembrane region" description="Helical" evidence="1">
    <location>
        <begin position="117"/>
        <end position="138"/>
    </location>
</feature>
<dbReference type="Proteomes" id="UP000887540">
    <property type="component" value="Unplaced"/>
</dbReference>
<dbReference type="WBParaSite" id="ACRNAN_scaffold606.g9851.t1">
    <property type="protein sequence ID" value="ACRNAN_scaffold606.g9851.t1"/>
    <property type="gene ID" value="ACRNAN_scaffold606.g9851"/>
</dbReference>
<feature type="transmembrane region" description="Helical" evidence="1">
    <location>
        <begin position="12"/>
        <end position="33"/>
    </location>
</feature>
<accession>A0A914E833</accession>
<feature type="transmembrane region" description="Helical" evidence="1">
    <location>
        <begin position="221"/>
        <end position="243"/>
    </location>
</feature>
<reference evidence="3" key="1">
    <citation type="submission" date="2022-11" db="UniProtKB">
        <authorList>
            <consortium name="WormBaseParasite"/>
        </authorList>
    </citation>
    <scope>IDENTIFICATION</scope>
</reference>
<feature type="transmembrane region" description="Helical" evidence="1">
    <location>
        <begin position="54"/>
        <end position="73"/>
    </location>
</feature>
<protein>
    <submittedName>
        <fullName evidence="3">Uncharacterized protein</fullName>
    </submittedName>
</protein>
<name>A0A914E833_9BILA</name>
<dbReference type="SUPFAM" id="SSF81321">
    <property type="entry name" value="Family A G protein-coupled receptor-like"/>
    <property type="match status" value="1"/>
</dbReference>
<evidence type="ECO:0000256" key="1">
    <source>
        <dbReference type="SAM" id="Phobius"/>
    </source>
</evidence>
<evidence type="ECO:0000313" key="3">
    <source>
        <dbReference type="WBParaSite" id="ACRNAN_scaffold606.g9851.t1"/>
    </source>
</evidence>
<keyword evidence="1" id="KW-0812">Transmembrane</keyword>
<proteinExistence type="predicted"/>
<keyword evidence="1" id="KW-1133">Transmembrane helix</keyword>
<organism evidence="2 3">
    <name type="scientific">Acrobeloides nanus</name>
    <dbReference type="NCBI Taxonomy" id="290746"/>
    <lineage>
        <taxon>Eukaryota</taxon>
        <taxon>Metazoa</taxon>
        <taxon>Ecdysozoa</taxon>
        <taxon>Nematoda</taxon>
        <taxon>Chromadorea</taxon>
        <taxon>Rhabditida</taxon>
        <taxon>Tylenchina</taxon>
        <taxon>Cephalobomorpha</taxon>
        <taxon>Cephaloboidea</taxon>
        <taxon>Cephalobidae</taxon>
        <taxon>Acrobeloides</taxon>
    </lineage>
</organism>
<feature type="transmembrane region" description="Helical" evidence="1">
    <location>
        <begin position="158"/>
        <end position="176"/>
    </location>
</feature>
<feature type="transmembrane region" description="Helical" evidence="1">
    <location>
        <begin position="188"/>
        <end position="209"/>
    </location>
</feature>